<accession>A0A4Y9YIX1</accession>
<proteinExistence type="predicted"/>
<name>A0A4Y9YIX1_9AGAM</name>
<evidence type="ECO:0000259" key="1">
    <source>
        <dbReference type="Pfam" id="PF01323"/>
    </source>
</evidence>
<evidence type="ECO:0000313" key="2">
    <source>
        <dbReference type="EMBL" id="TFY61401.1"/>
    </source>
</evidence>
<protein>
    <recommendedName>
        <fullName evidence="1">DSBA-like thioredoxin domain-containing protein</fullName>
    </recommendedName>
</protein>
<dbReference type="EMBL" id="SEOQ01000512">
    <property type="protein sequence ID" value="TFY61401.1"/>
    <property type="molecule type" value="Genomic_DNA"/>
</dbReference>
<dbReference type="GO" id="GO:0016491">
    <property type="term" value="F:oxidoreductase activity"/>
    <property type="evidence" value="ECO:0007669"/>
    <property type="project" value="InterPro"/>
</dbReference>
<dbReference type="CDD" id="cd03024">
    <property type="entry name" value="DsbA_FrnE"/>
    <property type="match status" value="1"/>
</dbReference>
<dbReference type="PANTHER" id="PTHR13887:SF41">
    <property type="entry name" value="THIOREDOXIN SUPERFAMILY PROTEIN"/>
    <property type="match status" value="1"/>
</dbReference>
<sequence>MPYEVASIRTGSSGEPSIVTDPDHHWINNAQDGQHCMRLGDARLPRSLVVAEWPRHGTGADERTPNSVLFAESTCGDPSTQSLMQGCLSNEKVNLNHFNIWRNRDCTVKTFGPKIHDDLYTHWIPELRLDLSIAGFQKHPVLEALTKQFVIDLALCFSLGVLLKRLCIHCDSISSHSVTRLVSLRMLVPHKAFARIDQLVITSTDQPSSAYLNYEYPSEKSVTHLQPKHLLTLCVYRLIFSFRIHYHRHRWPFDLVRSPRLHFTPLRDFRFYRALRRESVSSMGSRKVKLIIISDFTCPWCYVGFREMQKAIAQCSTLPITFEVEFRPFLLHPDLPDEGVDKLDWFYKKIGKAKFDSIMEMAIQQGENVGINFSFQGKIAQTTRAHRLMSKALEIGGSPLQLKLVRLLFKAYMEEEQDIADMGMLSEMAECAGVMSKDEALKFLDTDDQLKKVMVQVQEARDKGVTGVPFTIIDGKWAVSGGQMAPVYVKIFHKLAQAQPASTAKPEGQPTSAVAAAA</sequence>
<keyword evidence="3" id="KW-1185">Reference proteome</keyword>
<comment type="caution">
    <text evidence="2">The sequence shown here is derived from an EMBL/GenBank/DDBJ whole genome shotgun (WGS) entry which is preliminary data.</text>
</comment>
<dbReference type="OrthoDB" id="1930760at2759"/>
<organism evidence="2 3">
    <name type="scientific">Dentipellis fragilis</name>
    <dbReference type="NCBI Taxonomy" id="205917"/>
    <lineage>
        <taxon>Eukaryota</taxon>
        <taxon>Fungi</taxon>
        <taxon>Dikarya</taxon>
        <taxon>Basidiomycota</taxon>
        <taxon>Agaricomycotina</taxon>
        <taxon>Agaricomycetes</taxon>
        <taxon>Russulales</taxon>
        <taxon>Hericiaceae</taxon>
        <taxon>Dentipellis</taxon>
    </lineage>
</organism>
<dbReference type="Gene3D" id="3.40.30.10">
    <property type="entry name" value="Glutaredoxin"/>
    <property type="match status" value="1"/>
</dbReference>
<dbReference type="InterPro" id="IPR001853">
    <property type="entry name" value="DSBA-like_thioredoxin_dom"/>
</dbReference>
<dbReference type="AlphaFoldDB" id="A0A4Y9YIX1"/>
<reference evidence="2 3" key="1">
    <citation type="submission" date="2019-02" db="EMBL/GenBank/DDBJ databases">
        <title>Genome sequencing of the rare red list fungi Dentipellis fragilis.</title>
        <authorList>
            <person name="Buettner E."/>
            <person name="Kellner H."/>
        </authorList>
    </citation>
    <scope>NUCLEOTIDE SEQUENCE [LARGE SCALE GENOMIC DNA]</scope>
    <source>
        <strain evidence="2 3">DSM 105465</strain>
    </source>
</reference>
<gene>
    <name evidence="2" type="ORF">EVG20_g7073</name>
</gene>
<dbReference type="InterPro" id="IPR036249">
    <property type="entry name" value="Thioredoxin-like_sf"/>
</dbReference>
<feature type="domain" description="DSBA-like thioredoxin" evidence="1">
    <location>
        <begin position="291"/>
        <end position="484"/>
    </location>
</feature>
<dbReference type="PANTHER" id="PTHR13887">
    <property type="entry name" value="GLUTATHIONE S-TRANSFERASE KAPPA"/>
    <property type="match status" value="1"/>
</dbReference>
<dbReference type="SUPFAM" id="SSF52833">
    <property type="entry name" value="Thioredoxin-like"/>
    <property type="match status" value="1"/>
</dbReference>
<dbReference type="STRING" id="205917.A0A4Y9YIX1"/>
<dbReference type="Proteomes" id="UP000298327">
    <property type="component" value="Unassembled WGS sequence"/>
</dbReference>
<evidence type="ECO:0000313" key="3">
    <source>
        <dbReference type="Proteomes" id="UP000298327"/>
    </source>
</evidence>
<dbReference type="Pfam" id="PF01323">
    <property type="entry name" value="DSBA"/>
    <property type="match status" value="1"/>
</dbReference>